<dbReference type="CDD" id="cd06928">
    <property type="entry name" value="RNAP_alpha_NTD"/>
    <property type="match status" value="1"/>
</dbReference>
<geneLocation type="chloroplast" evidence="6"/>
<feature type="domain" description="DNA-directed RNA polymerase RpoA/D/Rpb3-type" evidence="5">
    <location>
        <begin position="20"/>
        <end position="450"/>
    </location>
</feature>
<feature type="compositionally biased region" description="Pro residues" evidence="4">
    <location>
        <begin position="542"/>
        <end position="551"/>
    </location>
</feature>
<dbReference type="Gene3D" id="3.30.1360.10">
    <property type="entry name" value="RNA polymerase, RBP11-like subunit"/>
    <property type="match status" value="1"/>
</dbReference>
<dbReference type="GO" id="GO:0000428">
    <property type="term" value="C:DNA-directed RNA polymerase complex"/>
    <property type="evidence" value="ECO:0007669"/>
    <property type="project" value="UniProtKB-KW"/>
</dbReference>
<dbReference type="InterPro" id="IPR036643">
    <property type="entry name" value="RNApol_insert_sf"/>
</dbReference>
<protein>
    <recommendedName>
        <fullName evidence="3">Plastid-encoded RNA polymerase subunit alpha</fullName>
    </recommendedName>
</protein>
<evidence type="ECO:0000256" key="3">
    <source>
        <dbReference type="ARBA" id="ARBA00031776"/>
    </source>
</evidence>
<keyword evidence="6" id="KW-0150">Chloroplast</keyword>
<feature type="compositionally biased region" description="Polar residues" evidence="4">
    <location>
        <begin position="299"/>
        <end position="312"/>
    </location>
</feature>
<dbReference type="GeneID" id="13543552"/>
<keyword evidence="6" id="KW-0934">Plastid</keyword>
<dbReference type="AlphaFoldDB" id="J7K6Z4"/>
<dbReference type="RefSeq" id="YP_006666486.1">
    <property type="nucleotide sequence ID" value="NC_018569.1"/>
</dbReference>
<reference evidence="6" key="1">
    <citation type="journal article" date="2012" name="Eukaryot. Cell">
        <title>Complete Mitochondrial and Plastid Genomes of the Green Microalga Trebouxiophyceae sp. Strain MX-AZ01 Isolated from a Highly Acidic Geothermal Lake.</title>
        <authorList>
            <person name="Servin-Garciduenas L.E."/>
            <person name="Martinez-Romero E."/>
        </authorList>
    </citation>
    <scope>NUCLEOTIDE SEQUENCE</scope>
    <source>
        <strain evidence="6">MX-AZ01</strain>
    </source>
</reference>
<sequence>MEHLVLSCIESRLEKDQSIYGRFLVGPFKVGQAMTVATTLRRALLSELRGVAITAVSITGAAHEYSSVDGIRESALDIVLSLKQLVLAGEATIDLPAIGYINVQGPKVVRAGDLMLPTGIRCVNSNHYIATISSNGVLAMKVLISSGRGYLVHQPQSAKGLTTSILRPQSREGGVPLWPLSHCCPLPAIDPDLARAKLQRRGTSPSDRRYGRVLLTRQRHSAQLSRHVIDVVAYGWRRRGGQIRPGDEAASVDGGPSISEKAGPVGVAGVAWPPRRWPRGAKEPLAMEGGSQRGHWRGVTSTDHTSVASRLATSKALGRGVQRPEVPAHKGGDLLRHPMQRGGTKEMPTTSPPFRRDATLAVGSDATQSLATGPWQPSKQETPLAPMMPIDAIFMPIKRVNFLVQTDDQWPEPRERFVLEVWTNGSIHPRQAIAESATCLVHLFTLFRGAGPWPCQYPLSQPGHGGGAPGDPARGSLLRKGGDGRDAPQGGSAPGLDARLGDGLAASTRGASQALRTAAQGLERIGWSSGHPPLKASRRPYGYPPSVPQGAPPAREDPLPPPSQEMRPGGAAGAGNEASTPKGEGSMGAGVFVIDGVGGPAPVDLGNLPLSVQAYVALKQAGIDTLEDLGRITPIMGIGARGRPGSSEGVFGGMAEALCNEIEAMADDLGLRDASDLPSSAEMPQE</sequence>
<dbReference type="GO" id="GO:0006351">
    <property type="term" value="P:DNA-templated transcription"/>
    <property type="evidence" value="ECO:0007669"/>
    <property type="project" value="InterPro"/>
</dbReference>
<name>J7K6Z4_9CHLO</name>
<feature type="region of interest" description="Disordered" evidence="4">
    <location>
        <begin position="523"/>
        <end position="584"/>
    </location>
</feature>
<accession>J7K6Z4</accession>
<dbReference type="SUPFAM" id="SSF55257">
    <property type="entry name" value="RBP11-like subunits of RNA polymerase"/>
    <property type="match status" value="1"/>
</dbReference>
<keyword evidence="1" id="KW-0240">DNA-directed RNA polymerase</keyword>
<evidence type="ECO:0000313" key="6">
    <source>
        <dbReference type="EMBL" id="AFQ93841.1"/>
    </source>
</evidence>
<dbReference type="InterPro" id="IPR011262">
    <property type="entry name" value="DNA-dir_RNA_pol_insert"/>
</dbReference>
<keyword evidence="2" id="KW-0804">Transcription</keyword>
<evidence type="ECO:0000259" key="5">
    <source>
        <dbReference type="SMART" id="SM00662"/>
    </source>
</evidence>
<dbReference type="GO" id="GO:0003899">
    <property type="term" value="F:DNA-directed RNA polymerase activity"/>
    <property type="evidence" value="ECO:0007669"/>
    <property type="project" value="InterPro"/>
</dbReference>
<evidence type="ECO:0000256" key="2">
    <source>
        <dbReference type="ARBA" id="ARBA00023163"/>
    </source>
</evidence>
<evidence type="ECO:0000256" key="4">
    <source>
        <dbReference type="SAM" id="MobiDB-lite"/>
    </source>
</evidence>
<gene>
    <name evidence="6" type="primary">rpoA</name>
</gene>
<organism evidence="6">
    <name type="scientific">Trebouxiophyceae sp. MX-AZ01</name>
    <dbReference type="NCBI Taxonomy" id="1208065"/>
    <lineage>
        <taxon>Eukaryota</taxon>
        <taxon>Viridiplantae</taxon>
        <taxon>Chlorophyta</taxon>
        <taxon>core chlorophytes</taxon>
        <taxon>Trebouxiophyceae</taxon>
    </lineage>
</organism>
<dbReference type="EMBL" id="JX402620">
    <property type="protein sequence ID" value="AFQ93841.1"/>
    <property type="molecule type" value="Genomic_DNA"/>
</dbReference>
<dbReference type="SUPFAM" id="SSF56553">
    <property type="entry name" value="Insert subdomain of RNA polymerase alpha subunit"/>
    <property type="match status" value="1"/>
</dbReference>
<dbReference type="Gene3D" id="2.170.120.12">
    <property type="entry name" value="DNA-directed RNA polymerase, insert domain"/>
    <property type="match status" value="1"/>
</dbReference>
<proteinExistence type="predicted"/>
<dbReference type="Pfam" id="PF01000">
    <property type="entry name" value="RNA_pol_A_bac"/>
    <property type="match status" value="1"/>
</dbReference>
<feature type="compositionally biased region" description="Basic and acidic residues" evidence="4">
    <location>
        <begin position="326"/>
        <end position="336"/>
    </location>
</feature>
<dbReference type="InterPro" id="IPR036603">
    <property type="entry name" value="RBP11-like"/>
</dbReference>
<dbReference type="SMART" id="SM00662">
    <property type="entry name" value="RPOLD"/>
    <property type="match status" value="1"/>
</dbReference>
<evidence type="ECO:0000256" key="1">
    <source>
        <dbReference type="ARBA" id="ARBA00022478"/>
    </source>
</evidence>
<feature type="region of interest" description="Disordered" evidence="4">
    <location>
        <begin position="458"/>
        <end position="502"/>
    </location>
</feature>
<dbReference type="GO" id="GO:0046983">
    <property type="term" value="F:protein dimerization activity"/>
    <property type="evidence" value="ECO:0007669"/>
    <property type="project" value="InterPro"/>
</dbReference>
<dbReference type="Pfam" id="PF01193">
    <property type="entry name" value="RNA_pol_L"/>
    <property type="match status" value="1"/>
</dbReference>
<feature type="region of interest" description="Disordered" evidence="4">
    <location>
        <begin position="245"/>
        <end position="357"/>
    </location>
</feature>
<dbReference type="InterPro" id="IPR011263">
    <property type="entry name" value="DNA-dir_RNA_pol_RpoA/D/Rpb3"/>
</dbReference>